<gene>
    <name evidence="3" type="ORF">D6D85_07375</name>
</gene>
<keyword evidence="4" id="KW-1185">Reference proteome</keyword>
<evidence type="ECO:0000313" key="4">
    <source>
        <dbReference type="Proteomes" id="UP000277582"/>
    </source>
</evidence>
<feature type="domain" description="CRISPR system endoribonuclease Csx1 CARF" evidence="2">
    <location>
        <begin position="6"/>
        <end position="204"/>
    </location>
</feature>
<dbReference type="RefSeq" id="WP_125671374.1">
    <property type="nucleotide sequence ID" value="NZ_RCOS01000085.1"/>
</dbReference>
<dbReference type="InterPro" id="IPR053857">
    <property type="entry name" value="Csx1_CARF"/>
</dbReference>
<dbReference type="AlphaFoldDB" id="A0A3R9PWE2"/>
<dbReference type="InterPro" id="IPR052875">
    <property type="entry name" value="CRISPR_assoc_ribonuclease"/>
</dbReference>
<dbReference type="Pfam" id="PF22230">
    <property type="entry name" value="Csx1_CARF"/>
    <property type="match status" value="1"/>
</dbReference>
<sequence length="495" mass="56955">MSKRSIIVATWGNPFEWRKASYRLTGSEKKVESVTSLSLLMEELSPDLAVVFIPETLVCVSKVEEYGGKVISPELKGDEYGELISGLRRSMNGFFEDNMLKKEKIKVVIVPNVGEYGRDGMRFRWRLPAGERISPDSAYASYVLISTISELMRLRAEEISVYLDTTHGINFMPLAAYRAVIAALRMISVFYGLKIDFEQYNSTPYPRGIKGEGEPPDLEVFSVKKERITPVKAAQRLVYSYLSRDDVKPMRFATGLNREKIVEIKEKLRLERAQEIHGRAGPLASSIHYSMPLAFLQFSEEMDKEEMEGIIDEMEEHMNELLSYINVKKEEKRVSIEHMVALSYEDLKSLFSALSLISYGRNCVELMKNIRIDEGLVEAPLSTLERTVKYLQGPLAEVAENEISSFRKRPISELSNMIEKAKERREEWISSESQCEDVRRIMIAHAGLAFRSIEVMLDEFGEIWVRYRRDCLERTREIIKGALENTRRMVMGEEW</sequence>
<dbReference type="InterPro" id="IPR013383">
    <property type="entry name" value="CRISPR-assoc_prot_DxTHG_CS"/>
</dbReference>
<comment type="caution">
    <text evidence="3">The sequence shown here is derived from an EMBL/GenBank/DDBJ whole genome shotgun (WGS) entry which is preliminary data.</text>
</comment>
<dbReference type="NCBIfam" id="TIGR01897">
    <property type="entry name" value="cas_MJ1666"/>
    <property type="match status" value="1"/>
</dbReference>
<evidence type="ECO:0000313" key="3">
    <source>
        <dbReference type="EMBL" id="RSN74828.1"/>
    </source>
</evidence>
<dbReference type="OrthoDB" id="102285at2157"/>
<proteinExistence type="predicted"/>
<dbReference type="InterPro" id="IPR019016">
    <property type="entry name" value="Csx1-like_HEPN"/>
</dbReference>
<dbReference type="Proteomes" id="UP000277582">
    <property type="component" value="Unassembled WGS sequence"/>
</dbReference>
<organism evidence="3 4">
    <name type="scientific">Candidatus Methanodesulfokora washburnensis</name>
    <dbReference type="NCBI Taxonomy" id="2478471"/>
    <lineage>
        <taxon>Archaea</taxon>
        <taxon>Thermoproteota</taxon>
        <taxon>Candidatus Korarchaeia</taxon>
        <taxon>Candidatus Korarchaeia incertae sedis</taxon>
        <taxon>Candidatus Methanodesulfokora</taxon>
    </lineage>
</organism>
<dbReference type="PANTHER" id="PTHR37169">
    <property type="entry name" value="CRISPR SYSTEM ENDORIBONUCLEASE CSX1-RELATED"/>
    <property type="match status" value="1"/>
</dbReference>
<feature type="domain" description="CRISPR system endoribonuclease Csx1-like HEPN" evidence="1">
    <location>
        <begin position="401"/>
        <end position="468"/>
    </location>
</feature>
<accession>A0A3R9PWE2</accession>
<evidence type="ECO:0000259" key="2">
    <source>
        <dbReference type="Pfam" id="PF22230"/>
    </source>
</evidence>
<evidence type="ECO:0000259" key="1">
    <source>
        <dbReference type="Pfam" id="PF09455"/>
    </source>
</evidence>
<dbReference type="EMBL" id="RCOS01000085">
    <property type="protein sequence ID" value="RSN74828.1"/>
    <property type="molecule type" value="Genomic_DNA"/>
</dbReference>
<reference evidence="3 4" key="1">
    <citation type="submission" date="2018-10" db="EMBL/GenBank/DDBJ databases">
        <title>Co-occurring genomic capacity for anaerobic methane metabolism and dissimilatory sulfite reduction discovered in the Korarchaeota.</title>
        <authorList>
            <person name="Mckay L.J."/>
            <person name="Dlakic M."/>
            <person name="Fields M.W."/>
            <person name="Delmont T.O."/>
            <person name="Eren A.M."/>
            <person name="Jay Z.J."/>
            <person name="Klingelsmith K.B."/>
            <person name="Rusch D.B."/>
            <person name="Inskeep W.P."/>
        </authorList>
    </citation>
    <scope>NUCLEOTIDE SEQUENCE [LARGE SCALE GENOMIC DNA]</scope>
    <source>
        <strain evidence="3 4">MDKW</strain>
    </source>
</reference>
<dbReference type="Pfam" id="PF09455">
    <property type="entry name" value="Csx1_HEPN"/>
    <property type="match status" value="1"/>
</dbReference>
<name>A0A3R9PWE2_9CREN</name>
<dbReference type="PANTHER" id="PTHR37169:SF1">
    <property type="entry name" value="CRISPR SYSTEM ENDORIBONUCLEASE CSX1"/>
    <property type="match status" value="1"/>
</dbReference>
<dbReference type="SUPFAM" id="SSF160980">
    <property type="entry name" value="SSO1389-like"/>
    <property type="match status" value="1"/>
</dbReference>
<protein>
    <submittedName>
        <fullName evidence="3">TIGR01897 family CRISPR-associated protein</fullName>
    </submittedName>
</protein>
<dbReference type="NCBIfam" id="TIGR02549">
    <property type="entry name" value="CRISPR_DxTHG"/>
    <property type="match status" value="1"/>
</dbReference>
<dbReference type="Gene3D" id="3.40.50.10640">
    <property type="entry name" value="SSO1389-like"/>
    <property type="match status" value="1"/>
</dbReference>
<dbReference type="InterPro" id="IPR010171">
    <property type="entry name" value="CRISPR_Csx1"/>
</dbReference>